<proteinExistence type="predicted"/>
<gene>
    <name evidence="1" type="ORF">GCM10007315_07730</name>
</gene>
<dbReference type="AlphaFoldDB" id="A0A918WI05"/>
<sequence>MHVRLESKLTWEELDQATLATGGTLETAISEYQLSLREIACAGGYANFLNAGGSLHITLTATKMLENPEPLELGMGLVTLIDLEIDTPQDCEAP</sequence>
<reference evidence="1" key="2">
    <citation type="submission" date="2020-09" db="EMBL/GenBank/DDBJ databases">
        <authorList>
            <person name="Sun Q."/>
            <person name="Kim S."/>
        </authorList>
    </citation>
    <scope>NUCLEOTIDE SEQUENCE</scope>
    <source>
        <strain evidence="1">KCTC 23310</strain>
    </source>
</reference>
<organism evidence="1 2">
    <name type="scientific">Neogemmobacter tilapiae</name>
    <dbReference type="NCBI Taxonomy" id="875041"/>
    <lineage>
        <taxon>Bacteria</taxon>
        <taxon>Pseudomonadati</taxon>
        <taxon>Pseudomonadota</taxon>
        <taxon>Alphaproteobacteria</taxon>
        <taxon>Rhodobacterales</taxon>
        <taxon>Paracoccaceae</taxon>
        <taxon>Neogemmobacter</taxon>
    </lineage>
</organism>
<dbReference type="EMBL" id="BMYJ01000002">
    <property type="protein sequence ID" value="GHC48211.1"/>
    <property type="molecule type" value="Genomic_DNA"/>
</dbReference>
<evidence type="ECO:0000313" key="2">
    <source>
        <dbReference type="Proteomes" id="UP000638981"/>
    </source>
</evidence>
<keyword evidence="2" id="KW-1185">Reference proteome</keyword>
<reference evidence="1" key="1">
    <citation type="journal article" date="2014" name="Int. J. Syst. Evol. Microbiol.">
        <title>Complete genome sequence of Corynebacterium casei LMG S-19264T (=DSM 44701T), isolated from a smear-ripened cheese.</title>
        <authorList>
            <consortium name="US DOE Joint Genome Institute (JGI-PGF)"/>
            <person name="Walter F."/>
            <person name="Albersmeier A."/>
            <person name="Kalinowski J."/>
            <person name="Ruckert C."/>
        </authorList>
    </citation>
    <scope>NUCLEOTIDE SEQUENCE</scope>
    <source>
        <strain evidence="1">KCTC 23310</strain>
    </source>
</reference>
<name>A0A918WI05_9RHOB</name>
<comment type="caution">
    <text evidence="1">The sequence shown here is derived from an EMBL/GenBank/DDBJ whole genome shotgun (WGS) entry which is preliminary data.</text>
</comment>
<accession>A0A918WI05</accession>
<dbReference type="Proteomes" id="UP000638981">
    <property type="component" value="Unassembled WGS sequence"/>
</dbReference>
<protein>
    <submittedName>
        <fullName evidence="1">Uncharacterized protein</fullName>
    </submittedName>
</protein>
<evidence type="ECO:0000313" key="1">
    <source>
        <dbReference type="EMBL" id="GHC48211.1"/>
    </source>
</evidence>